<keyword evidence="3" id="KW-1185">Reference proteome</keyword>
<dbReference type="OrthoDB" id="5175904at2"/>
<organism evidence="2 3">
    <name type="scientific">Amycolatopsis suaedae</name>
    <dbReference type="NCBI Taxonomy" id="2510978"/>
    <lineage>
        <taxon>Bacteria</taxon>
        <taxon>Bacillati</taxon>
        <taxon>Actinomycetota</taxon>
        <taxon>Actinomycetes</taxon>
        <taxon>Pseudonocardiales</taxon>
        <taxon>Pseudonocardiaceae</taxon>
        <taxon>Amycolatopsis</taxon>
    </lineage>
</organism>
<comment type="caution">
    <text evidence="2">The sequence shown here is derived from an EMBL/GenBank/DDBJ whole genome shotgun (WGS) entry which is preliminary data.</text>
</comment>
<evidence type="ECO:0000313" key="2">
    <source>
        <dbReference type="EMBL" id="RZQ65259.1"/>
    </source>
</evidence>
<dbReference type="PIRSF" id="PIRSF017393">
    <property type="entry name" value="MTase_SAV2177"/>
    <property type="match status" value="1"/>
</dbReference>
<dbReference type="Gene3D" id="3.40.50.150">
    <property type="entry name" value="Vaccinia Virus protein VP39"/>
    <property type="match status" value="1"/>
</dbReference>
<evidence type="ECO:0008006" key="4">
    <source>
        <dbReference type="Google" id="ProtNLM"/>
    </source>
</evidence>
<dbReference type="InterPro" id="IPR029063">
    <property type="entry name" value="SAM-dependent_MTases_sf"/>
</dbReference>
<name>A0A4Q7JD11_9PSEU</name>
<dbReference type="InterPro" id="IPR006764">
    <property type="entry name" value="SAM_dep_MeTrfase_SAV2177_type"/>
</dbReference>
<proteinExistence type="predicted"/>
<feature type="region of interest" description="Disordered" evidence="1">
    <location>
        <begin position="1"/>
        <end position="29"/>
    </location>
</feature>
<protein>
    <recommendedName>
        <fullName evidence="4">SAM-dependent methyltransferase</fullName>
    </recommendedName>
</protein>
<dbReference type="Proteomes" id="UP000292003">
    <property type="component" value="Unassembled WGS sequence"/>
</dbReference>
<dbReference type="EMBL" id="SFCC01000002">
    <property type="protein sequence ID" value="RZQ65259.1"/>
    <property type="molecule type" value="Genomic_DNA"/>
</dbReference>
<dbReference type="Pfam" id="PF04672">
    <property type="entry name" value="Methyltransf_19"/>
    <property type="match status" value="1"/>
</dbReference>
<reference evidence="2 3" key="1">
    <citation type="submission" date="2019-02" db="EMBL/GenBank/DDBJ databases">
        <title>Draft genome sequence of Amycolatopsis sp. 8-3EHSu isolated from roots of Suaeda maritima.</title>
        <authorList>
            <person name="Duangmal K."/>
            <person name="Chantavorakit T."/>
        </authorList>
    </citation>
    <scope>NUCLEOTIDE SEQUENCE [LARGE SCALE GENOMIC DNA]</scope>
    <source>
        <strain evidence="2 3">8-3EHSu</strain>
    </source>
</reference>
<gene>
    <name evidence="2" type="ORF">EWH70_05075</name>
</gene>
<dbReference type="SUPFAM" id="SSF53335">
    <property type="entry name" value="S-adenosyl-L-methionine-dependent methyltransferases"/>
    <property type="match status" value="1"/>
</dbReference>
<dbReference type="AlphaFoldDB" id="A0A4Q7JD11"/>
<accession>A0A4Q7JD11</accession>
<evidence type="ECO:0000313" key="3">
    <source>
        <dbReference type="Proteomes" id="UP000292003"/>
    </source>
</evidence>
<evidence type="ECO:0000256" key="1">
    <source>
        <dbReference type="SAM" id="MobiDB-lite"/>
    </source>
</evidence>
<sequence length="289" mass="31937">MVAGRASDDPAGETQLHHAGRGGAQTVTNDRPNLARIYDALLDGSDHYQTERDLVERLVRVVPEAKTVAGENRHWMLRTVRYLADKIGILQFIDLGSGLPTAQNTHEVAQKTNRDARVVYVDNDPVVQAHSRALLLDNDYTHVAGSDLTRPEETLSDPVIAKHLDLGQPVGLIVSGVLHHLPDYDQARAVLRNYVDKLAPGSYVALTHLLEPEDSGETRDAVRAVTRTFRDTAIGVTPRAREQIEGFFDGLELVPPGLTYLHEWWPDGPRYTPLKPLNFATLGGVARKN</sequence>